<feature type="region of interest" description="Disordered" evidence="1">
    <location>
        <begin position="232"/>
        <end position="252"/>
    </location>
</feature>
<accession>A0AAE0D3H6</accession>
<proteinExistence type="predicted"/>
<reference evidence="2" key="1">
    <citation type="submission" date="2023-02" db="EMBL/GenBank/DDBJ databases">
        <title>Colletotrichum kahawae CIFC_Que2 genome sequencing and assembly.</title>
        <authorList>
            <person name="Baroncelli R."/>
        </authorList>
    </citation>
    <scope>NUCLEOTIDE SEQUENCE</scope>
    <source>
        <strain evidence="2">CIFC_Que2</strain>
    </source>
</reference>
<feature type="compositionally biased region" description="Low complexity" evidence="1">
    <location>
        <begin position="242"/>
        <end position="251"/>
    </location>
</feature>
<dbReference type="AlphaFoldDB" id="A0AAE0D3H6"/>
<feature type="region of interest" description="Disordered" evidence="1">
    <location>
        <begin position="264"/>
        <end position="317"/>
    </location>
</feature>
<protein>
    <submittedName>
        <fullName evidence="2">Uncharacterized protein</fullName>
    </submittedName>
</protein>
<keyword evidence="3" id="KW-1185">Reference proteome</keyword>
<dbReference type="EMBL" id="VYYT01000234">
    <property type="protein sequence ID" value="KAK2754088.1"/>
    <property type="molecule type" value="Genomic_DNA"/>
</dbReference>
<evidence type="ECO:0000313" key="3">
    <source>
        <dbReference type="Proteomes" id="UP001281614"/>
    </source>
</evidence>
<evidence type="ECO:0000256" key="1">
    <source>
        <dbReference type="SAM" id="MobiDB-lite"/>
    </source>
</evidence>
<feature type="compositionally biased region" description="Polar residues" evidence="1">
    <location>
        <begin position="299"/>
        <end position="309"/>
    </location>
</feature>
<name>A0AAE0D3H6_COLKA</name>
<feature type="compositionally biased region" description="Gly residues" evidence="1">
    <location>
        <begin position="31"/>
        <end position="40"/>
    </location>
</feature>
<organism evidence="2 3">
    <name type="scientific">Colletotrichum kahawae</name>
    <name type="common">Coffee berry disease fungus</name>
    <dbReference type="NCBI Taxonomy" id="34407"/>
    <lineage>
        <taxon>Eukaryota</taxon>
        <taxon>Fungi</taxon>
        <taxon>Dikarya</taxon>
        <taxon>Ascomycota</taxon>
        <taxon>Pezizomycotina</taxon>
        <taxon>Sordariomycetes</taxon>
        <taxon>Hypocreomycetidae</taxon>
        <taxon>Glomerellales</taxon>
        <taxon>Glomerellaceae</taxon>
        <taxon>Colletotrichum</taxon>
        <taxon>Colletotrichum gloeosporioides species complex</taxon>
    </lineage>
</organism>
<feature type="region of interest" description="Disordered" evidence="1">
    <location>
        <begin position="1"/>
        <end position="80"/>
    </location>
</feature>
<evidence type="ECO:0000313" key="2">
    <source>
        <dbReference type="EMBL" id="KAK2754088.1"/>
    </source>
</evidence>
<sequence>MSPNNGEQEGRSHPEIPQTVSTPSSPHEGVGRGWPSGLGHGSHVVDIPRPEGHPTSGRRWTKRPPNFLSTPVRDLLDSPGAHISHSAGVVDPACRECHPGADGRGGSLASAKLVIGTFPLSDPQGDGWLPERWATFVRPLAAACLTEVAFIRSTTADGHKPRALLLAGYPREAARLLSSPYPAAQLTRKGERHNSMATLEAGFGSFSVQLPMSLIAARSQWGLSHADWRSVKDQQKHPCPPFDQDSPSSFSELENASGLLTRLHSGVPNDRTVSEALNPLRDGMGQEDDSVQGHEQRCESASLTHQHSAPTPGGRPGSAVFVPDVRCAPLSLRRGVLAIDRRQHDSCLRTTLSASSATACLSMDEDYGWSHSLDAIAGKANGAVRYDMAPDELRREATGGDGQVNAEALCVARQELMLPLQYLAHLTLHGADVHLRLLHYALPTAEGPEKCVWPSTLMHSSQEAQGDTGGRSTQLVRRSGEWRPGWAMSKLQTVPIPTRLVFFK</sequence>
<gene>
    <name evidence="2" type="ORF">CKAH01_06026</name>
</gene>
<dbReference type="Proteomes" id="UP001281614">
    <property type="component" value="Unassembled WGS sequence"/>
</dbReference>
<comment type="caution">
    <text evidence="2">The sequence shown here is derived from an EMBL/GenBank/DDBJ whole genome shotgun (WGS) entry which is preliminary data.</text>
</comment>